<evidence type="ECO:0000256" key="1">
    <source>
        <dbReference type="SAM" id="Phobius"/>
    </source>
</evidence>
<evidence type="ECO:0000313" key="2">
    <source>
        <dbReference type="EMBL" id="CAB4953288.1"/>
    </source>
</evidence>
<name>A0A6J7QMR1_9ZZZZ</name>
<dbReference type="EMBL" id="CAFBPU010000002">
    <property type="protein sequence ID" value="CAB5019018.1"/>
    <property type="molecule type" value="Genomic_DNA"/>
</dbReference>
<feature type="transmembrane region" description="Helical" evidence="1">
    <location>
        <begin position="20"/>
        <end position="43"/>
    </location>
</feature>
<evidence type="ECO:0000313" key="3">
    <source>
        <dbReference type="EMBL" id="CAB5019018.1"/>
    </source>
</evidence>
<keyword evidence="1" id="KW-1133">Transmembrane helix</keyword>
<dbReference type="EMBL" id="CAFBND010000093">
    <property type="protein sequence ID" value="CAB4953288.1"/>
    <property type="molecule type" value="Genomic_DNA"/>
</dbReference>
<feature type="transmembrane region" description="Helical" evidence="1">
    <location>
        <begin position="87"/>
        <end position="108"/>
    </location>
</feature>
<keyword evidence="1" id="KW-0472">Membrane</keyword>
<gene>
    <name evidence="2" type="ORF">UFOPK3752_01800</name>
    <name evidence="3" type="ORF">UFOPK4150_00129</name>
</gene>
<feature type="transmembrane region" description="Helical" evidence="1">
    <location>
        <begin position="55"/>
        <end position="75"/>
    </location>
</feature>
<keyword evidence="1" id="KW-0812">Transmembrane</keyword>
<reference evidence="3" key="1">
    <citation type="submission" date="2020-05" db="EMBL/GenBank/DDBJ databases">
        <authorList>
            <person name="Chiriac C."/>
            <person name="Salcher M."/>
            <person name="Ghai R."/>
            <person name="Kavagutti S V."/>
        </authorList>
    </citation>
    <scope>NUCLEOTIDE SEQUENCE</scope>
</reference>
<feature type="transmembrane region" description="Helical" evidence="1">
    <location>
        <begin position="162"/>
        <end position="183"/>
    </location>
</feature>
<protein>
    <submittedName>
        <fullName evidence="3">Unannotated protein</fullName>
    </submittedName>
</protein>
<feature type="transmembrane region" description="Helical" evidence="1">
    <location>
        <begin position="114"/>
        <end position="133"/>
    </location>
</feature>
<feature type="transmembrane region" description="Helical" evidence="1">
    <location>
        <begin position="249"/>
        <end position="270"/>
    </location>
</feature>
<feature type="transmembrane region" description="Helical" evidence="1">
    <location>
        <begin position="216"/>
        <end position="237"/>
    </location>
</feature>
<organism evidence="3">
    <name type="scientific">freshwater metagenome</name>
    <dbReference type="NCBI Taxonomy" id="449393"/>
    <lineage>
        <taxon>unclassified sequences</taxon>
        <taxon>metagenomes</taxon>
        <taxon>ecological metagenomes</taxon>
    </lineage>
</organism>
<dbReference type="AlphaFoldDB" id="A0A6J7QMR1"/>
<sequence>MATATKESNPQARRFESERIHASPTVLILGAIGLAIYGVGRLLGSAIFGSAHGQLGSAIAFVGTAVLVVAVVLHVDHLSFRLGRSAVVLVIIGAIAVGIGNLLGALNASSKGPLWFVGAGFALAGVGVAMVAVHKEGQMKATLADYVAGAPWQARVTVYASFFSLITAALGFVLYGIGIMGMANVTGRGPLVLMCVGSVLAAIGVISHVEHLVPRIGLLAVIAGILAPLVYAANPFLGAFDPANAANATYWHVCLGIGTLLGALACVLAFSKKLSTDS</sequence>
<accession>A0A6J7QMR1</accession>
<feature type="transmembrane region" description="Helical" evidence="1">
    <location>
        <begin position="189"/>
        <end position="209"/>
    </location>
</feature>
<proteinExistence type="predicted"/>